<evidence type="ECO:0000259" key="6">
    <source>
        <dbReference type="PROSITE" id="PS51901"/>
    </source>
</evidence>
<feature type="binding site" evidence="4">
    <location>
        <position position="139"/>
    </location>
    <ligand>
        <name>Fe cation</name>
        <dbReference type="ChEBI" id="CHEBI:24875"/>
    </ligand>
</feature>
<proteinExistence type="predicted"/>
<keyword evidence="8" id="KW-1185">Reference proteome</keyword>
<reference evidence="7" key="1">
    <citation type="submission" date="2022-12" db="EMBL/GenBank/DDBJ databases">
        <title>Isolation and characterisation of novel Methanocorpusculum spp. from native Australian herbivores indicates the genus is ancestrally host-associated.</title>
        <authorList>
            <person name="Volmer J.G."/>
            <person name="Soo R.M."/>
            <person name="Evans P.N."/>
            <person name="Hoedt E.C."/>
            <person name="Astorga Alsina A.L."/>
            <person name="Woodcroft B.J."/>
            <person name="Tyson G.W."/>
            <person name="Hugenholtz P."/>
            <person name="Morrison M."/>
        </authorList>
    </citation>
    <scope>NUCLEOTIDE SEQUENCE</scope>
    <source>
        <strain evidence="7">MG</strain>
    </source>
</reference>
<evidence type="ECO:0000313" key="8">
    <source>
        <dbReference type="Proteomes" id="UP001141422"/>
    </source>
</evidence>
<feature type="binding site" evidence="4">
    <location>
        <position position="142"/>
    </location>
    <ligand>
        <name>Fe cation</name>
        <dbReference type="ChEBI" id="CHEBI:24875"/>
    </ligand>
</feature>
<name>A0ABT4IH27_9EURY</name>
<gene>
    <name evidence="7" type="ORF">O0S10_05365</name>
</gene>
<sequence>MRPNPTLISIKSTTAEAAALMCRDDVGSCIITENGIPKGIVTEQDFNCKVMAKNLLPGSVRVEDVMSSPLITVGEEMPVSVAAKKMIEHKVRRLPVTNANGKVTGMVTVRDLLGVTNEINEIMTELLVINRPDDKSGICGVCGAMSADLMPIDGILVCPNCREQERI</sequence>
<feature type="binding site" evidence="4">
    <location>
        <position position="139"/>
    </location>
    <ligand>
        <name>Zn(2+)</name>
        <dbReference type="ChEBI" id="CHEBI:29105"/>
    </ligand>
</feature>
<evidence type="ECO:0000256" key="2">
    <source>
        <dbReference type="ARBA" id="ARBA00023167"/>
    </source>
</evidence>
<dbReference type="EMBL" id="JAPTGB010000009">
    <property type="protein sequence ID" value="MCZ0860659.1"/>
    <property type="molecule type" value="Genomic_DNA"/>
</dbReference>
<feature type="binding site" evidence="4">
    <location>
        <position position="161"/>
    </location>
    <ligand>
        <name>Zn(2+)</name>
        <dbReference type="ChEBI" id="CHEBI:29105"/>
    </ligand>
</feature>
<keyword evidence="4" id="KW-0479">Metal-binding</keyword>
<dbReference type="PROSITE" id="PS51371">
    <property type="entry name" value="CBS"/>
    <property type="match status" value="1"/>
</dbReference>
<dbReference type="InterPro" id="IPR046342">
    <property type="entry name" value="CBS_dom_sf"/>
</dbReference>
<evidence type="ECO:0000256" key="1">
    <source>
        <dbReference type="ARBA" id="ARBA00023122"/>
    </source>
</evidence>
<dbReference type="Proteomes" id="UP001141422">
    <property type="component" value="Unassembled WGS sequence"/>
</dbReference>
<dbReference type="SUPFAM" id="SSF54631">
    <property type="entry name" value="CBS-domain pair"/>
    <property type="match status" value="1"/>
</dbReference>
<dbReference type="Pfam" id="PF00571">
    <property type="entry name" value="CBS"/>
    <property type="match status" value="1"/>
</dbReference>
<organism evidence="7 8">
    <name type="scientific">Methanocorpusculum petauri</name>
    <dbReference type="NCBI Taxonomy" id="3002863"/>
    <lineage>
        <taxon>Archaea</taxon>
        <taxon>Methanobacteriati</taxon>
        <taxon>Methanobacteriota</taxon>
        <taxon>Stenosarchaea group</taxon>
        <taxon>Methanomicrobia</taxon>
        <taxon>Methanomicrobiales</taxon>
        <taxon>Methanocorpusculaceae</taxon>
        <taxon>Methanocorpusculum</taxon>
    </lineage>
</organism>
<dbReference type="PANTHER" id="PTHR43080:SF2">
    <property type="entry name" value="CBS DOMAIN-CONTAINING PROTEIN"/>
    <property type="match status" value="1"/>
</dbReference>
<feature type="binding site" evidence="4">
    <location>
        <position position="158"/>
    </location>
    <ligand>
        <name>Zn(2+)</name>
        <dbReference type="ChEBI" id="CHEBI:29105"/>
    </ligand>
</feature>
<dbReference type="PANTHER" id="PTHR43080">
    <property type="entry name" value="CBS DOMAIN-CONTAINING PROTEIN CBSX3, MITOCHONDRIAL"/>
    <property type="match status" value="1"/>
</dbReference>
<feature type="binding site" evidence="4">
    <location>
        <position position="158"/>
    </location>
    <ligand>
        <name>Fe cation</name>
        <dbReference type="ChEBI" id="CHEBI:24875"/>
    </ligand>
</feature>
<feature type="domain" description="CBS" evidence="5">
    <location>
        <begin position="66"/>
        <end position="122"/>
    </location>
</feature>
<accession>A0ABT4IH27</accession>
<dbReference type="InterPro" id="IPR044065">
    <property type="entry name" value="ACP_MB"/>
</dbReference>
<evidence type="ECO:0000313" key="7">
    <source>
        <dbReference type="EMBL" id="MCZ0860659.1"/>
    </source>
</evidence>
<dbReference type="InterPro" id="IPR051257">
    <property type="entry name" value="Diverse_CBS-Domain"/>
</dbReference>
<dbReference type="SMART" id="SM00116">
    <property type="entry name" value="CBS"/>
    <property type="match status" value="2"/>
</dbReference>
<dbReference type="InterPro" id="IPR000644">
    <property type="entry name" value="CBS_dom"/>
</dbReference>
<keyword evidence="2" id="KW-0486">Methionine biosynthesis</keyword>
<protein>
    <submittedName>
        <fullName evidence="7">CBS domain-containing protein</fullName>
    </submittedName>
</protein>
<evidence type="ECO:0000256" key="3">
    <source>
        <dbReference type="PROSITE-ProRule" id="PRU00703"/>
    </source>
</evidence>
<dbReference type="RefSeq" id="WP_268924869.1">
    <property type="nucleotide sequence ID" value="NZ_JAPTGB010000009.1"/>
</dbReference>
<dbReference type="Gene3D" id="3.10.580.10">
    <property type="entry name" value="CBS-domain"/>
    <property type="match status" value="1"/>
</dbReference>
<feature type="binding site" evidence="4">
    <location>
        <position position="161"/>
    </location>
    <ligand>
        <name>Fe cation</name>
        <dbReference type="ChEBI" id="CHEBI:24875"/>
    </ligand>
</feature>
<feature type="domain" description="ACP-type MB" evidence="6">
    <location>
        <begin position="134"/>
        <end position="167"/>
    </location>
</feature>
<keyword evidence="4" id="KW-0408">Iron</keyword>
<comment type="caution">
    <text evidence="7">The sequence shown here is derived from an EMBL/GenBank/DDBJ whole genome shotgun (WGS) entry which is preliminary data.</text>
</comment>
<keyword evidence="2" id="KW-0028">Amino-acid biosynthesis</keyword>
<dbReference type="PROSITE" id="PS51901">
    <property type="entry name" value="ACP_MB"/>
    <property type="match status" value="1"/>
</dbReference>
<evidence type="ECO:0000259" key="5">
    <source>
        <dbReference type="PROSITE" id="PS51371"/>
    </source>
</evidence>
<feature type="binding site" evidence="4">
    <location>
        <position position="142"/>
    </location>
    <ligand>
        <name>Zn(2+)</name>
        <dbReference type="ChEBI" id="CHEBI:29105"/>
    </ligand>
</feature>
<keyword evidence="1 3" id="KW-0129">CBS domain</keyword>
<evidence type="ECO:0000256" key="4">
    <source>
        <dbReference type="PROSITE-ProRule" id="PRU01249"/>
    </source>
</evidence>
<keyword evidence="4" id="KW-0862">Zinc</keyword>